<protein>
    <submittedName>
        <fullName evidence="3">Uncharacterized protein</fullName>
    </submittedName>
</protein>
<feature type="region of interest" description="Disordered" evidence="2">
    <location>
        <begin position="1"/>
        <end position="22"/>
    </location>
</feature>
<dbReference type="InterPro" id="IPR003226">
    <property type="entry name" value="MYG1_exonuclease"/>
</dbReference>
<evidence type="ECO:0000256" key="2">
    <source>
        <dbReference type="SAM" id="MobiDB-lite"/>
    </source>
</evidence>
<name>A0ABN9T8B6_9DINO</name>
<reference evidence="3" key="1">
    <citation type="submission" date="2023-10" db="EMBL/GenBank/DDBJ databases">
        <authorList>
            <person name="Chen Y."/>
            <person name="Shah S."/>
            <person name="Dougan E. K."/>
            <person name="Thang M."/>
            <person name="Chan C."/>
        </authorList>
    </citation>
    <scope>NUCLEOTIDE SEQUENCE [LARGE SCALE GENOMIC DNA]</scope>
</reference>
<evidence type="ECO:0000313" key="4">
    <source>
        <dbReference type="Proteomes" id="UP001189429"/>
    </source>
</evidence>
<dbReference type="EMBL" id="CAUYUJ010014429">
    <property type="protein sequence ID" value="CAK0841124.1"/>
    <property type="molecule type" value="Genomic_DNA"/>
</dbReference>
<feature type="compositionally biased region" description="Basic and acidic residues" evidence="2">
    <location>
        <begin position="126"/>
        <end position="138"/>
    </location>
</feature>
<evidence type="ECO:0000313" key="3">
    <source>
        <dbReference type="EMBL" id="CAK0841124.1"/>
    </source>
</evidence>
<dbReference type="Proteomes" id="UP001189429">
    <property type="component" value="Unassembled WGS sequence"/>
</dbReference>
<organism evidence="3 4">
    <name type="scientific">Prorocentrum cordatum</name>
    <dbReference type="NCBI Taxonomy" id="2364126"/>
    <lineage>
        <taxon>Eukaryota</taxon>
        <taxon>Sar</taxon>
        <taxon>Alveolata</taxon>
        <taxon>Dinophyceae</taxon>
        <taxon>Prorocentrales</taxon>
        <taxon>Prorocentraceae</taxon>
        <taxon>Prorocentrum</taxon>
    </lineage>
</organism>
<keyword evidence="4" id="KW-1185">Reference proteome</keyword>
<dbReference type="PANTHER" id="PTHR11215:SF1">
    <property type="entry name" value="MYG1 EXONUCLEASE"/>
    <property type="match status" value="1"/>
</dbReference>
<sequence>MGSLKRSSEEASKEDAECAGKRQKAVDAVEEDALFPIPFKVLSECPADREPGVKLIGTHDGVFHCDEALGCAMLQMMPAWAGSTVVRTRNEKELDKCDIVIDVGAVYDHSKMRYDHHQRTFSSNLSEEHPDVAADSRPEGFSTKLSASGLDILPALTKGSGLPDQKLPIVYKKIYQGFVEEVDAIDNGIDISSGELRYKISTNLSARVGQLNPSWNEEGGKPRRNELFRDAMALTGHEFRESVRRLTKSWFPARSIVESAVSARKSVHESGEIMVLDRYCPWQGHLSDIEKELNIEGVLKYVLYQDSGGSWRVQAVSAEGFASRKALPSTWRGVRDAELSSVAGIAGCVFCHASGFIGGNQTRDGAFEMAVASLNFVEPA</sequence>
<comment type="similarity">
    <text evidence="1">Belongs to the MYG1 family.</text>
</comment>
<dbReference type="Pfam" id="PF03690">
    <property type="entry name" value="MYG1_exonuc"/>
    <property type="match status" value="1"/>
</dbReference>
<accession>A0ABN9T8B6</accession>
<evidence type="ECO:0000256" key="1">
    <source>
        <dbReference type="ARBA" id="ARBA00010105"/>
    </source>
</evidence>
<feature type="region of interest" description="Disordered" evidence="2">
    <location>
        <begin position="120"/>
        <end position="139"/>
    </location>
</feature>
<gene>
    <name evidence="3" type="ORF">PCOR1329_LOCUS36408</name>
</gene>
<comment type="caution">
    <text evidence="3">The sequence shown here is derived from an EMBL/GenBank/DDBJ whole genome shotgun (WGS) entry which is preliminary data.</text>
</comment>
<dbReference type="PANTHER" id="PTHR11215">
    <property type="entry name" value="METAL DEPENDENT HYDROLASE - RELATED"/>
    <property type="match status" value="1"/>
</dbReference>
<proteinExistence type="inferred from homology"/>